<gene>
    <name evidence="1" type="ORF">BD311DRAFT_771033</name>
</gene>
<evidence type="ECO:0000313" key="1">
    <source>
        <dbReference type="EMBL" id="TBU22054.1"/>
    </source>
</evidence>
<dbReference type="AlphaFoldDB" id="A0A4Q9M549"/>
<proteinExistence type="predicted"/>
<dbReference type="EMBL" id="ML143559">
    <property type="protein sequence ID" value="TBU22054.1"/>
    <property type="molecule type" value="Genomic_DNA"/>
</dbReference>
<reference evidence="1" key="1">
    <citation type="submission" date="2019-01" db="EMBL/GenBank/DDBJ databases">
        <title>Draft genome sequences of three monokaryotic isolates of the white-rot basidiomycete fungus Dichomitus squalens.</title>
        <authorList>
            <consortium name="DOE Joint Genome Institute"/>
            <person name="Lopez S.C."/>
            <person name="Andreopoulos B."/>
            <person name="Pangilinan J."/>
            <person name="Lipzen A."/>
            <person name="Riley R."/>
            <person name="Ahrendt S."/>
            <person name="Ng V."/>
            <person name="Barry K."/>
            <person name="Daum C."/>
            <person name="Grigoriev I.V."/>
            <person name="Hilden K.S."/>
            <person name="Makela M.R."/>
            <person name="de Vries R.P."/>
        </authorList>
    </citation>
    <scope>NUCLEOTIDE SEQUENCE [LARGE SCALE GENOMIC DNA]</scope>
    <source>
        <strain evidence="1">OM18370.1</strain>
    </source>
</reference>
<accession>A0A4Q9M549</accession>
<organism evidence="1">
    <name type="scientific">Dichomitus squalens</name>
    <dbReference type="NCBI Taxonomy" id="114155"/>
    <lineage>
        <taxon>Eukaryota</taxon>
        <taxon>Fungi</taxon>
        <taxon>Dikarya</taxon>
        <taxon>Basidiomycota</taxon>
        <taxon>Agaricomycotina</taxon>
        <taxon>Agaricomycetes</taxon>
        <taxon>Polyporales</taxon>
        <taxon>Polyporaceae</taxon>
        <taxon>Dichomitus</taxon>
    </lineage>
</organism>
<protein>
    <submittedName>
        <fullName evidence="1">Uncharacterized protein</fullName>
    </submittedName>
</protein>
<name>A0A4Q9M549_9APHY</name>
<dbReference type="Proteomes" id="UP000292957">
    <property type="component" value="Unassembled WGS sequence"/>
</dbReference>
<feature type="non-terminal residue" evidence="1">
    <location>
        <position position="1"/>
    </location>
</feature>
<sequence length="60" mass="6623">TPAQHFAFVGQMLPRQLLRPPQREYGVYSSSSKSPRPIICVTGRSHTSVARYPGGLHTSL</sequence>